<gene>
    <name evidence="2" type="ORF">BRAFLDRAFT_80768</name>
</gene>
<feature type="region of interest" description="Disordered" evidence="1">
    <location>
        <begin position="95"/>
        <end position="157"/>
    </location>
</feature>
<evidence type="ECO:0000313" key="2">
    <source>
        <dbReference type="EMBL" id="EEN47691.1"/>
    </source>
</evidence>
<dbReference type="AlphaFoldDB" id="C3ZIG6"/>
<proteinExistence type="predicted"/>
<organism>
    <name type="scientific">Branchiostoma floridae</name>
    <name type="common">Florida lancelet</name>
    <name type="synonym">Amphioxus</name>
    <dbReference type="NCBI Taxonomy" id="7739"/>
    <lineage>
        <taxon>Eukaryota</taxon>
        <taxon>Metazoa</taxon>
        <taxon>Chordata</taxon>
        <taxon>Cephalochordata</taxon>
        <taxon>Leptocardii</taxon>
        <taxon>Amphioxiformes</taxon>
        <taxon>Branchiostomatidae</taxon>
        <taxon>Branchiostoma</taxon>
    </lineage>
</organism>
<protein>
    <submittedName>
        <fullName evidence="2">Uncharacterized protein</fullName>
    </submittedName>
</protein>
<evidence type="ECO:0000256" key="1">
    <source>
        <dbReference type="SAM" id="MobiDB-lite"/>
    </source>
</evidence>
<reference evidence="2" key="1">
    <citation type="journal article" date="2008" name="Nature">
        <title>The amphioxus genome and the evolution of the chordate karyotype.</title>
        <authorList>
            <consortium name="US DOE Joint Genome Institute (JGI-PGF)"/>
            <person name="Putnam N.H."/>
            <person name="Butts T."/>
            <person name="Ferrier D.E.K."/>
            <person name="Furlong R.F."/>
            <person name="Hellsten U."/>
            <person name="Kawashima T."/>
            <person name="Robinson-Rechavi M."/>
            <person name="Shoguchi E."/>
            <person name="Terry A."/>
            <person name="Yu J.-K."/>
            <person name="Benito-Gutierrez E.L."/>
            <person name="Dubchak I."/>
            <person name="Garcia-Fernandez J."/>
            <person name="Gibson-Brown J.J."/>
            <person name="Grigoriev I.V."/>
            <person name="Horton A.C."/>
            <person name="de Jong P.J."/>
            <person name="Jurka J."/>
            <person name="Kapitonov V.V."/>
            <person name="Kohara Y."/>
            <person name="Kuroki Y."/>
            <person name="Lindquist E."/>
            <person name="Lucas S."/>
            <person name="Osoegawa K."/>
            <person name="Pennacchio L.A."/>
            <person name="Salamov A.A."/>
            <person name="Satou Y."/>
            <person name="Sauka-Spengler T."/>
            <person name="Schmutz J."/>
            <person name="Shin-I T."/>
            <person name="Toyoda A."/>
            <person name="Bronner-Fraser M."/>
            <person name="Fujiyama A."/>
            <person name="Holland L.Z."/>
            <person name="Holland P.W.H."/>
            <person name="Satoh N."/>
            <person name="Rokhsar D.S."/>
        </authorList>
    </citation>
    <scope>NUCLEOTIDE SEQUENCE [LARGE SCALE GENOMIC DNA]</scope>
    <source>
        <strain evidence="2">S238N-H82</strain>
        <tissue evidence="2">Testes</tissue>
    </source>
</reference>
<dbReference type="EMBL" id="GG666627">
    <property type="protein sequence ID" value="EEN47691.1"/>
    <property type="molecule type" value="Genomic_DNA"/>
</dbReference>
<accession>C3ZIG6</accession>
<sequence>MIDPDRPWNDPLARGTSCTCDISAAGARANPVKYGPVLHGRTPCHSARTLPSGGWCATGPPALSAVCACQMLPLMPRDQRHPRIHLIQRRITHADQLPSFSRDLPVPSHERDPVPGSLPKPPYECDLAFGEGPLPSRRTSAQPSGGVRAAPFPPQHQ</sequence>
<dbReference type="InParanoid" id="C3ZIG6"/>
<name>C3ZIG6_BRAFL</name>